<accession>A0A562E1N4</accession>
<dbReference type="SUPFAM" id="SSF54637">
    <property type="entry name" value="Thioesterase/thiol ester dehydrase-isomerase"/>
    <property type="match status" value="1"/>
</dbReference>
<dbReference type="Proteomes" id="UP000321583">
    <property type="component" value="Unassembled WGS sequence"/>
</dbReference>
<reference evidence="1 2" key="1">
    <citation type="submission" date="2019-07" db="EMBL/GenBank/DDBJ databases">
        <title>Genome sequencing of lignin-degrading bacterial isolates.</title>
        <authorList>
            <person name="Gladden J."/>
        </authorList>
    </citation>
    <scope>NUCLEOTIDE SEQUENCE [LARGE SCALE GENOMIC DNA]</scope>
    <source>
        <strain evidence="1 2">J19</strain>
    </source>
</reference>
<dbReference type="InterPro" id="IPR027961">
    <property type="entry name" value="DUF4442"/>
</dbReference>
<sequence>MSQTPLLRLYRRMQAWPAGQWLFSRAVCLKAPYFASIAPRITALEPGRCEGRIRHRRKVTNHIGTVHAIALCNLAELVAGLMTDASLPPSMRWIPRGMQVEYLKKAAGTIHAVATPEAPLVAATTGYDLPVRVEARNSAGEAVFRARISMWVSPRPPR</sequence>
<comment type="caution">
    <text evidence="1">The sequence shown here is derived from an EMBL/GenBank/DDBJ whole genome shotgun (WGS) entry which is preliminary data.</text>
</comment>
<dbReference type="CDD" id="cd03443">
    <property type="entry name" value="PaaI_thioesterase"/>
    <property type="match status" value="1"/>
</dbReference>
<evidence type="ECO:0000313" key="2">
    <source>
        <dbReference type="Proteomes" id="UP000321583"/>
    </source>
</evidence>
<dbReference type="InterPro" id="IPR029069">
    <property type="entry name" value="HotDog_dom_sf"/>
</dbReference>
<keyword evidence="2" id="KW-1185">Reference proteome</keyword>
<organism evidence="1 2">
    <name type="scientific">Pseudoxanthomonas taiwanensis J19</name>
    <dbReference type="NCBI Taxonomy" id="935569"/>
    <lineage>
        <taxon>Bacteria</taxon>
        <taxon>Pseudomonadati</taxon>
        <taxon>Pseudomonadota</taxon>
        <taxon>Gammaproteobacteria</taxon>
        <taxon>Lysobacterales</taxon>
        <taxon>Lysobacteraceae</taxon>
        <taxon>Pseudoxanthomonas</taxon>
    </lineage>
</organism>
<protein>
    <submittedName>
        <fullName evidence="1">Acyl-coenzyme A thioesterase PaaI-like protein</fullName>
    </submittedName>
</protein>
<dbReference type="RefSeq" id="WP_019397508.1">
    <property type="nucleotide sequence ID" value="NZ_VLJS01000042.1"/>
</dbReference>
<proteinExistence type="predicted"/>
<gene>
    <name evidence="1" type="ORF">L613_001500000290</name>
</gene>
<dbReference type="OrthoDB" id="793353at2"/>
<name>A0A562E1N4_9GAMM</name>
<dbReference type="AlphaFoldDB" id="A0A562E1N4"/>
<dbReference type="Gene3D" id="3.10.129.10">
    <property type="entry name" value="Hotdog Thioesterase"/>
    <property type="match status" value="1"/>
</dbReference>
<evidence type="ECO:0000313" key="1">
    <source>
        <dbReference type="EMBL" id="TWH15912.1"/>
    </source>
</evidence>
<dbReference type="EMBL" id="VLJS01000042">
    <property type="protein sequence ID" value="TWH15912.1"/>
    <property type="molecule type" value="Genomic_DNA"/>
</dbReference>
<dbReference type="Pfam" id="PF14539">
    <property type="entry name" value="DUF4442"/>
    <property type="match status" value="1"/>
</dbReference>